<proteinExistence type="predicted"/>
<gene>
    <name evidence="1" type="ORF">GBAR_LOCUS7</name>
</gene>
<name>A0AA35QR39_GEOBA</name>
<evidence type="ECO:0000313" key="2">
    <source>
        <dbReference type="Proteomes" id="UP001174909"/>
    </source>
</evidence>
<keyword evidence="2" id="KW-1185">Reference proteome</keyword>
<comment type="caution">
    <text evidence="1">The sequence shown here is derived from an EMBL/GenBank/DDBJ whole genome shotgun (WGS) entry which is preliminary data.</text>
</comment>
<protein>
    <submittedName>
        <fullName evidence="1">Uncharacterized protein</fullName>
    </submittedName>
</protein>
<dbReference type="EMBL" id="CASHTH010000001">
    <property type="protein sequence ID" value="CAI7988534.1"/>
    <property type="molecule type" value="Genomic_DNA"/>
</dbReference>
<evidence type="ECO:0000313" key="1">
    <source>
        <dbReference type="EMBL" id="CAI7988534.1"/>
    </source>
</evidence>
<dbReference type="Proteomes" id="UP001174909">
    <property type="component" value="Unassembled WGS sequence"/>
</dbReference>
<sequence>MDVHGLPMWGGSGLYKGTCARAQEHARFPQLVRHSDCAVSQQFSAAVKRDLVS</sequence>
<organism evidence="1 2">
    <name type="scientific">Geodia barretti</name>
    <name type="common">Barrett's horny sponge</name>
    <dbReference type="NCBI Taxonomy" id="519541"/>
    <lineage>
        <taxon>Eukaryota</taxon>
        <taxon>Metazoa</taxon>
        <taxon>Porifera</taxon>
        <taxon>Demospongiae</taxon>
        <taxon>Heteroscleromorpha</taxon>
        <taxon>Tetractinellida</taxon>
        <taxon>Astrophorina</taxon>
        <taxon>Geodiidae</taxon>
        <taxon>Geodia</taxon>
    </lineage>
</organism>
<dbReference type="AlphaFoldDB" id="A0AA35QR39"/>
<accession>A0AA35QR39</accession>
<reference evidence="1" key="1">
    <citation type="submission" date="2023-03" db="EMBL/GenBank/DDBJ databases">
        <authorList>
            <person name="Steffen K."/>
            <person name="Cardenas P."/>
        </authorList>
    </citation>
    <scope>NUCLEOTIDE SEQUENCE</scope>
</reference>